<dbReference type="EMBL" id="BAAANH010000004">
    <property type="protein sequence ID" value="GAA1762401.1"/>
    <property type="molecule type" value="Genomic_DNA"/>
</dbReference>
<dbReference type="SUPFAM" id="SSF53795">
    <property type="entry name" value="PEP carboxykinase-like"/>
    <property type="match status" value="1"/>
</dbReference>
<dbReference type="InterPro" id="IPR027417">
    <property type="entry name" value="P-loop_NTPase"/>
</dbReference>
<evidence type="ECO:0008006" key="3">
    <source>
        <dbReference type="Google" id="ProtNLM"/>
    </source>
</evidence>
<reference evidence="2" key="1">
    <citation type="journal article" date="2019" name="Int. J. Syst. Evol. Microbiol.">
        <title>The Global Catalogue of Microorganisms (GCM) 10K type strain sequencing project: providing services to taxonomists for standard genome sequencing and annotation.</title>
        <authorList>
            <consortium name="The Broad Institute Genomics Platform"/>
            <consortium name="The Broad Institute Genome Sequencing Center for Infectious Disease"/>
            <person name="Wu L."/>
            <person name="Ma J."/>
        </authorList>
    </citation>
    <scope>NUCLEOTIDE SEQUENCE [LARGE SCALE GENOMIC DNA]</scope>
    <source>
        <strain evidence="2">JCM 14319</strain>
    </source>
</reference>
<gene>
    <name evidence="1" type="ORF">GCM10009747_22210</name>
</gene>
<organism evidence="1 2">
    <name type="scientific">Agromyces humatus</name>
    <dbReference type="NCBI Taxonomy" id="279573"/>
    <lineage>
        <taxon>Bacteria</taxon>
        <taxon>Bacillati</taxon>
        <taxon>Actinomycetota</taxon>
        <taxon>Actinomycetes</taxon>
        <taxon>Micrococcales</taxon>
        <taxon>Microbacteriaceae</taxon>
        <taxon>Agromyces</taxon>
    </lineage>
</organism>
<keyword evidence="2" id="KW-1185">Reference proteome</keyword>
<protein>
    <recommendedName>
        <fullName evidence="3">AAA+ ATPase domain-containing protein</fullName>
    </recommendedName>
</protein>
<proteinExistence type="predicted"/>
<dbReference type="RefSeq" id="WP_232497590.1">
    <property type="nucleotide sequence ID" value="NZ_BAAANH010000004.1"/>
</dbReference>
<dbReference type="Gene3D" id="3.40.50.300">
    <property type="entry name" value="P-loop containing nucleotide triphosphate hydrolases"/>
    <property type="match status" value="1"/>
</dbReference>
<evidence type="ECO:0000313" key="2">
    <source>
        <dbReference type="Proteomes" id="UP001500506"/>
    </source>
</evidence>
<name>A0ABP4X0H4_9MICO</name>
<accession>A0ABP4X0H4</accession>
<evidence type="ECO:0000313" key="1">
    <source>
        <dbReference type="EMBL" id="GAA1762401.1"/>
    </source>
</evidence>
<sequence length="382" mass="40292">MSTAFDVRALASSFRIELDDSLSTADQESIRAHWVDLAHDGVGEPDQVIRAGLRDYPASDAAQVIRADSPEAVAQRITSEVTIGAIGGLRGEALMLHASAVALDDGRVIGFVGPSGRGKTTASQVLGRVYGYVTDETLAVRVDGSVVAYPKPLSIGSWPGVKVTEPASALGLRGAPADGLHLAAIVLLDRRPEVEQPFVESVPIIEALSELVPQTSHLSALDRPLRTLLEAILSTGGVRRVVYSEASSLPPLIDDVLRETGGDSPVLTDVAKMSQRDCDCFSGIVETPSDPSRVERPGAYWRVTYGDALMVDDSLVLLVSGQVVVLTGVGPILWLAADGLTQEELQAIALRQLPDPPAGVDVAAVISDSVHSLVESRIFVGT</sequence>
<comment type="caution">
    <text evidence="1">The sequence shown here is derived from an EMBL/GenBank/DDBJ whole genome shotgun (WGS) entry which is preliminary data.</text>
</comment>
<dbReference type="Proteomes" id="UP001500506">
    <property type="component" value="Unassembled WGS sequence"/>
</dbReference>